<accession>A0A1Q8QV60</accession>
<dbReference type="SUPFAM" id="SSF52317">
    <property type="entry name" value="Class I glutamine amidotransferase-like"/>
    <property type="match status" value="1"/>
</dbReference>
<dbReference type="Gene3D" id="3.40.50.880">
    <property type="match status" value="1"/>
</dbReference>
<gene>
    <name evidence="2" type="ORF">DSOL_2792</name>
</gene>
<feature type="transmembrane region" description="Helical" evidence="1">
    <location>
        <begin position="380"/>
        <end position="399"/>
    </location>
</feature>
<keyword evidence="1" id="KW-0812">Transmembrane</keyword>
<keyword evidence="1" id="KW-0472">Membrane</keyword>
<name>A0A1Q8QV60_9FIRM</name>
<feature type="transmembrane region" description="Helical" evidence="1">
    <location>
        <begin position="406"/>
        <end position="425"/>
    </location>
</feature>
<dbReference type="CDD" id="cd03143">
    <property type="entry name" value="A4_beta-galactosidase_middle_domain"/>
    <property type="match status" value="1"/>
</dbReference>
<dbReference type="OrthoDB" id="137965at2"/>
<dbReference type="EMBL" id="MLBF01000020">
    <property type="protein sequence ID" value="OLN31182.1"/>
    <property type="molecule type" value="Genomic_DNA"/>
</dbReference>
<evidence type="ECO:0000313" key="3">
    <source>
        <dbReference type="Proteomes" id="UP000186102"/>
    </source>
</evidence>
<dbReference type="STRING" id="1888891.DSOL_2792"/>
<dbReference type="InterPro" id="IPR029062">
    <property type="entry name" value="Class_I_gatase-like"/>
</dbReference>
<evidence type="ECO:0000313" key="2">
    <source>
        <dbReference type="EMBL" id="OLN31182.1"/>
    </source>
</evidence>
<keyword evidence="3" id="KW-1185">Reference proteome</keyword>
<evidence type="ECO:0008006" key="4">
    <source>
        <dbReference type="Google" id="ProtNLM"/>
    </source>
</evidence>
<dbReference type="Proteomes" id="UP000186102">
    <property type="component" value="Unassembled WGS sequence"/>
</dbReference>
<protein>
    <recommendedName>
        <fullName evidence="4">DUF4350 domain-containing protein</fullName>
    </recommendedName>
</protein>
<dbReference type="AlphaFoldDB" id="A0A1Q8QV60"/>
<keyword evidence="1" id="KW-1133">Transmembrane helix</keyword>
<organism evidence="2 3">
    <name type="scientific">Desulfosporosinus metallidurans</name>
    <dbReference type="NCBI Taxonomy" id="1888891"/>
    <lineage>
        <taxon>Bacteria</taxon>
        <taxon>Bacillati</taxon>
        <taxon>Bacillota</taxon>
        <taxon>Clostridia</taxon>
        <taxon>Eubacteriales</taxon>
        <taxon>Desulfitobacteriaceae</taxon>
        <taxon>Desulfosporosinus</taxon>
    </lineage>
</organism>
<dbReference type="RefSeq" id="WP_075365354.1">
    <property type="nucleotide sequence ID" value="NZ_MLBF01000020.1"/>
</dbReference>
<reference evidence="2 3" key="1">
    <citation type="submission" date="2016-09" db="EMBL/GenBank/DDBJ databases">
        <title>Complete genome of Desulfosporosinus sp. OL.</title>
        <authorList>
            <person name="Mardanov A."/>
            <person name="Beletsky A."/>
            <person name="Panova A."/>
            <person name="Karnachuk O."/>
            <person name="Ravin N."/>
        </authorList>
    </citation>
    <scope>NUCLEOTIDE SEQUENCE [LARGE SCALE GENOMIC DNA]</scope>
    <source>
        <strain evidence="2 3">OL</strain>
    </source>
</reference>
<sequence length="826" mass="90679">MLSKLRNWILLVIAILVLLSSVGLSTKVIMAAPEDENQNPSIIIKAKGTYGNYTKQGAWLPLKVEVTNQGKDLQGTLRVTPNDNRPELNTMDYVSSAVLPQGSTKGFDFYLPVQELLTSVTIELVSGDKILAKQTLNLTSMSNNQLMIGLLNRSEEGLTSLSGLKQASWLAPILTTVKNEDLPEKAELLTLFDVLVMDDTNLKLTQEQASALTHWVSRGGTLVVGGGSGWQKVLPNLPPELQAVTVSGVENKTLSELQHSLSEPVSEALAGPVRMATLQSSKGKLLFAEQGQPLAVKYSLGEGKVVYLAYDPALEPMSNWSGAKVLWKDLLIDEKSMFANSSVPGQFGGPVFKGQFNTMNGTANALGNIEDMALPSLRTMVWIIGLYLLLAGLVNYLVLKKLDKREWTWITVPALALVFVLLIYVTSFKTRPAEIISHQISVVEVMPGTTLAKVTAVTGLFAPTHSTYHLQLQGRHLVGALPNIDGGMGIDPRTQRPNATIRVEQTPGQTNLDFLQMRSWVMRGFTSVEDASLTGSISGEISYKDNKWLATITNGTRYNFTDGVILSSPNWFTKIAALKAGGKIQTEIDLNSMNNNRNMGAPLAYQIYNPQVNWQGPGAPPRPQAKDMMRQQIFESQLGNGWDPRSGGGLLFFGWSAEPFQGGLSLEDNQVKKYYTTLFQVPLNLKFDSEHLEVPEGFISGTLLSSQNIGLGPGSIVMQPNSEAVYQMELPEGKFSEMQLNIHQRNNANFSTVTGYLYNWKTAAWEDINMTTDNTVIKEPANYINSDRLVRFKVSNQTQSQSQQQPFQTQEFYGVSISLSSKGGGQ</sequence>
<evidence type="ECO:0000256" key="1">
    <source>
        <dbReference type="SAM" id="Phobius"/>
    </source>
</evidence>
<proteinExistence type="predicted"/>
<comment type="caution">
    <text evidence="2">The sequence shown here is derived from an EMBL/GenBank/DDBJ whole genome shotgun (WGS) entry which is preliminary data.</text>
</comment>